<dbReference type="Pfam" id="PF20414">
    <property type="entry name" value="DUF6698"/>
    <property type="match status" value="1"/>
</dbReference>
<feature type="region of interest" description="Disordered" evidence="1">
    <location>
        <begin position="119"/>
        <end position="168"/>
    </location>
</feature>
<reference evidence="2" key="1">
    <citation type="submission" date="2019-10" db="EMBL/GenBank/DDBJ databases">
        <authorList>
            <consortium name="DOE Joint Genome Institute"/>
            <person name="Kuo A."/>
            <person name="Miyauchi S."/>
            <person name="Kiss E."/>
            <person name="Drula E."/>
            <person name="Kohler A."/>
            <person name="Sanchez-Garcia M."/>
            <person name="Andreopoulos B."/>
            <person name="Barry K.W."/>
            <person name="Bonito G."/>
            <person name="Buee M."/>
            <person name="Carver A."/>
            <person name="Chen C."/>
            <person name="Cichocki N."/>
            <person name="Clum A."/>
            <person name="Culley D."/>
            <person name="Crous P.W."/>
            <person name="Fauchery L."/>
            <person name="Girlanda M."/>
            <person name="Hayes R."/>
            <person name="Keri Z."/>
            <person name="LaButti K."/>
            <person name="Lipzen A."/>
            <person name="Lombard V."/>
            <person name="Magnuson J."/>
            <person name="Maillard F."/>
            <person name="Morin E."/>
            <person name="Murat C."/>
            <person name="Nolan M."/>
            <person name="Ohm R."/>
            <person name="Pangilinan J."/>
            <person name="Pereira M."/>
            <person name="Perotto S."/>
            <person name="Peter M."/>
            <person name="Riley R."/>
            <person name="Sitrit Y."/>
            <person name="Stielow B."/>
            <person name="Szollosi G."/>
            <person name="Zifcakova L."/>
            <person name="Stursova M."/>
            <person name="Spatafora J.W."/>
            <person name="Tedersoo L."/>
            <person name="Vaario L.-M."/>
            <person name="Yamada A."/>
            <person name="Yan M."/>
            <person name="Wang P."/>
            <person name="Xu J."/>
            <person name="Bruns T."/>
            <person name="Baldrian P."/>
            <person name="Vilgalys R."/>
            <person name="Henrissat B."/>
            <person name="Grigoriev I.V."/>
            <person name="Hibbett D."/>
            <person name="Nagy L.G."/>
            <person name="Martin F.M."/>
        </authorList>
    </citation>
    <scope>NUCLEOTIDE SEQUENCE</scope>
    <source>
        <strain evidence="2">BED1</strain>
    </source>
</reference>
<comment type="caution">
    <text evidence="2">The sequence shown here is derived from an EMBL/GenBank/DDBJ whole genome shotgun (WGS) entry which is preliminary data.</text>
</comment>
<dbReference type="AlphaFoldDB" id="A0AAD4C886"/>
<sequence>MLQTYISISHAQQWTWTIGEMDLQDLYWCIIEILDDKSDVWVRGALKWWNKQSNVAGCLMGKQVNNDDSEDDMAEIRARRNNDKTGAIEDQPHLQVEWEDQDGDITLIYNGLNKQTVTQRAPPKAMQQHHVADSCPQPKPTKGSTAIQGTSEKTTPQDQHELEDPEDA</sequence>
<accession>A0AAD4C886</accession>
<protein>
    <submittedName>
        <fullName evidence="2">Uncharacterized protein</fullName>
    </submittedName>
</protein>
<evidence type="ECO:0000313" key="2">
    <source>
        <dbReference type="EMBL" id="KAF8451068.1"/>
    </source>
</evidence>
<dbReference type="Proteomes" id="UP001194468">
    <property type="component" value="Unassembled WGS sequence"/>
</dbReference>
<evidence type="ECO:0000313" key="3">
    <source>
        <dbReference type="Proteomes" id="UP001194468"/>
    </source>
</evidence>
<reference evidence="2" key="2">
    <citation type="journal article" date="2020" name="Nat. Commun.">
        <title>Large-scale genome sequencing of mycorrhizal fungi provides insights into the early evolution of symbiotic traits.</title>
        <authorList>
            <person name="Miyauchi S."/>
            <person name="Kiss E."/>
            <person name="Kuo A."/>
            <person name="Drula E."/>
            <person name="Kohler A."/>
            <person name="Sanchez-Garcia M."/>
            <person name="Morin E."/>
            <person name="Andreopoulos B."/>
            <person name="Barry K.W."/>
            <person name="Bonito G."/>
            <person name="Buee M."/>
            <person name="Carver A."/>
            <person name="Chen C."/>
            <person name="Cichocki N."/>
            <person name="Clum A."/>
            <person name="Culley D."/>
            <person name="Crous P.W."/>
            <person name="Fauchery L."/>
            <person name="Girlanda M."/>
            <person name="Hayes R.D."/>
            <person name="Keri Z."/>
            <person name="LaButti K."/>
            <person name="Lipzen A."/>
            <person name="Lombard V."/>
            <person name="Magnuson J."/>
            <person name="Maillard F."/>
            <person name="Murat C."/>
            <person name="Nolan M."/>
            <person name="Ohm R.A."/>
            <person name="Pangilinan J."/>
            <person name="Pereira M.F."/>
            <person name="Perotto S."/>
            <person name="Peter M."/>
            <person name="Pfister S."/>
            <person name="Riley R."/>
            <person name="Sitrit Y."/>
            <person name="Stielow J.B."/>
            <person name="Szollosi G."/>
            <person name="Zifcakova L."/>
            <person name="Stursova M."/>
            <person name="Spatafora J.W."/>
            <person name="Tedersoo L."/>
            <person name="Vaario L.M."/>
            <person name="Yamada A."/>
            <person name="Yan M."/>
            <person name="Wang P."/>
            <person name="Xu J."/>
            <person name="Bruns T."/>
            <person name="Baldrian P."/>
            <person name="Vilgalys R."/>
            <person name="Dunand C."/>
            <person name="Henrissat B."/>
            <person name="Grigoriev I.V."/>
            <person name="Hibbett D."/>
            <person name="Nagy L.G."/>
            <person name="Martin F.M."/>
        </authorList>
    </citation>
    <scope>NUCLEOTIDE SEQUENCE</scope>
    <source>
        <strain evidence="2">BED1</strain>
    </source>
</reference>
<gene>
    <name evidence="2" type="ORF">L210DRAFT_3640087</name>
</gene>
<name>A0AAD4C886_BOLED</name>
<evidence type="ECO:0000256" key="1">
    <source>
        <dbReference type="SAM" id="MobiDB-lite"/>
    </source>
</evidence>
<proteinExistence type="predicted"/>
<keyword evidence="3" id="KW-1185">Reference proteome</keyword>
<dbReference type="InterPro" id="IPR046521">
    <property type="entry name" value="DUF6698"/>
</dbReference>
<dbReference type="EMBL" id="WHUW01000002">
    <property type="protein sequence ID" value="KAF8451068.1"/>
    <property type="molecule type" value="Genomic_DNA"/>
</dbReference>
<feature type="compositionally biased region" description="Polar residues" evidence="1">
    <location>
        <begin position="142"/>
        <end position="157"/>
    </location>
</feature>
<organism evidence="2 3">
    <name type="scientific">Boletus edulis BED1</name>
    <dbReference type="NCBI Taxonomy" id="1328754"/>
    <lineage>
        <taxon>Eukaryota</taxon>
        <taxon>Fungi</taxon>
        <taxon>Dikarya</taxon>
        <taxon>Basidiomycota</taxon>
        <taxon>Agaricomycotina</taxon>
        <taxon>Agaricomycetes</taxon>
        <taxon>Agaricomycetidae</taxon>
        <taxon>Boletales</taxon>
        <taxon>Boletineae</taxon>
        <taxon>Boletaceae</taxon>
        <taxon>Boletoideae</taxon>
        <taxon>Boletus</taxon>
    </lineage>
</organism>